<dbReference type="CDD" id="cd00303">
    <property type="entry name" value="retropepsin_like"/>
    <property type="match status" value="1"/>
</dbReference>
<reference evidence="3 4" key="1">
    <citation type="submission" date="2016-02" db="EMBL/GenBank/DDBJ databases">
        <title>Complete genome sequence and transcriptome regulation of the pentose utilising yeast Sugiyamaella lignohabitans.</title>
        <authorList>
            <person name="Bellasio M."/>
            <person name="Peymann A."/>
            <person name="Valli M."/>
            <person name="Sipitzky M."/>
            <person name="Graf A."/>
            <person name="Sauer M."/>
            <person name="Marx H."/>
            <person name="Mattanovich D."/>
        </authorList>
    </citation>
    <scope>NUCLEOTIDE SEQUENCE [LARGE SCALE GENOMIC DNA]</scope>
    <source>
        <strain evidence="3 4">CBS 10342</strain>
    </source>
</reference>
<dbReference type="Proteomes" id="UP000189580">
    <property type="component" value="Chromosome c"/>
</dbReference>
<feature type="region of interest" description="Disordered" evidence="1">
    <location>
        <begin position="255"/>
        <end position="277"/>
    </location>
</feature>
<evidence type="ECO:0000313" key="2">
    <source>
        <dbReference type="EMBL" id="ANB11677.1"/>
    </source>
</evidence>
<proteinExistence type="predicted"/>
<feature type="compositionally biased region" description="Low complexity" evidence="1">
    <location>
        <begin position="264"/>
        <end position="277"/>
    </location>
</feature>
<keyword evidence="4" id="KW-1185">Reference proteome</keyword>
<accession>A0A161HG60</accession>
<dbReference type="GeneID" id="30036636"/>
<feature type="region of interest" description="Disordered" evidence="1">
    <location>
        <begin position="133"/>
        <end position="162"/>
    </location>
</feature>
<dbReference type="SUPFAM" id="SSF50630">
    <property type="entry name" value="Acid proteases"/>
    <property type="match status" value="1"/>
</dbReference>
<gene>
    <name evidence="2" type="ORF">AWJ20_4498</name>
    <name evidence="3" type="ORF">AWJ20_4512</name>
</gene>
<dbReference type="EMBL" id="CP014500">
    <property type="protein sequence ID" value="ANB11677.1"/>
    <property type="molecule type" value="Genomic_DNA"/>
</dbReference>
<organism evidence="3 4">
    <name type="scientific">Sugiyamaella lignohabitans</name>
    <dbReference type="NCBI Taxonomy" id="796027"/>
    <lineage>
        <taxon>Eukaryota</taxon>
        <taxon>Fungi</taxon>
        <taxon>Dikarya</taxon>
        <taxon>Ascomycota</taxon>
        <taxon>Saccharomycotina</taxon>
        <taxon>Dipodascomycetes</taxon>
        <taxon>Dipodascales</taxon>
        <taxon>Trichomonascaceae</taxon>
        <taxon>Sugiyamaella</taxon>
    </lineage>
</organism>
<sequence length="513" mass="57192">MQILLRSVPEATAQLWLQQPPDSLARLTPEGFFTFLTNLYHISPRHVLKARESELRNLRCSSLSQVPTYNTTHRALSSELGWNESQRIDGYLAGFTQPDLVRHTDDVDPEYDYDQLQRHFQAFALRLYDKRRTDTSSNANNNGSRSSASRSASRKLSSEERRRREKEKLCLYCASPDHAVAQCSVKPVSNSSSSQSSSFPKPSSKSSGSTSRSKVVTPSSRVHMITVKTEPVESASSDFPDSFHEQALSDHDLSDLNEDDFVDSPSSGSSSSATSNSSTLQSNAFYLSHLMFAEVPACVPHEFLEVSFGPITGSETSVQAHVDTGAQSSLIDYDFAARHNLGVISADLDLYAYNATAPFARTHFQVPLSINWQGKFYRVKFVVVPNCPYPMVLGAGFLKFPFEFNLFQPHPLQPLPPRAVTPTCGPFMPQAPVPSQPASFASCRSSYKPPHNQHKRSYKYKHRRSPHNSTPTSRIYLVTTVENVDPPSFIPSRILKVFDTVPTSLPPHRSELI</sequence>
<dbReference type="InterPro" id="IPR021109">
    <property type="entry name" value="Peptidase_aspartic_dom_sf"/>
</dbReference>
<dbReference type="KEGG" id="slb:AWJ20_4498"/>
<dbReference type="Gene3D" id="2.40.70.10">
    <property type="entry name" value="Acid Proteases"/>
    <property type="match status" value="1"/>
</dbReference>
<dbReference type="RefSeq" id="XP_018734154.1">
    <property type="nucleotide sequence ID" value="XM_018881573.1"/>
</dbReference>
<dbReference type="GeneID" id="30036653"/>
<dbReference type="EMBL" id="CP014500">
    <property type="protein sequence ID" value="ANB11691.1"/>
    <property type="molecule type" value="Genomic_DNA"/>
</dbReference>
<feature type="compositionally biased region" description="Basic residues" evidence="1">
    <location>
        <begin position="451"/>
        <end position="466"/>
    </location>
</feature>
<feature type="compositionally biased region" description="Low complexity" evidence="1">
    <location>
        <begin position="186"/>
        <end position="216"/>
    </location>
</feature>
<evidence type="ECO:0000313" key="4">
    <source>
        <dbReference type="Proteomes" id="UP000189580"/>
    </source>
</evidence>
<name>A0A161HG60_9ASCO</name>
<protein>
    <submittedName>
        <fullName evidence="3">Retrotransposon-derived protein PEG10 isoform 1</fullName>
    </submittedName>
</protein>
<dbReference type="KEGG" id="slb:AWJ20_4512"/>
<feature type="compositionally biased region" description="Low complexity" evidence="1">
    <location>
        <begin position="136"/>
        <end position="155"/>
    </location>
</feature>
<evidence type="ECO:0000256" key="1">
    <source>
        <dbReference type="SAM" id="MobiDB-lite"/>
    </source>
</evidence>
<feature type="region of interest" description="Disordered" evidence="1">
    <location>
        <begin position="186"/>
        <end position="243"/>
    </location>
</feature>
<feature type="region of interest" description="Disordered" evidence="1">
    <location>
        <begin position="439"/>
        <end position="471"/>
    </location>
</feature>
<dbReference type="RefSeq" id="XP_018734168.1">
    <property type="nucleotide sequence ID" value="XM_018881590.1"/>
</dbReference>
<dbReference type="AlphaFoldDB" id="A0A161HG60"/>
<evidence type="ECO:0000313" key="3">
    <source>
        <dbReference type="EMBL" id="ANB11691.1"/>
    </source>
</evidence>